<feature type="chain" id="PRO_5041972333" evidence="1">
    <location>
        <begin position="25"/>
        <end position="317"/>
    </location>
</feature>
<evidence type="ECO:0000256" key="1">
    <source>
        <dbReference type="SAM" id="SignalP"/>
    </source>
</evidence>
<dbReference type="Proteomes" id="UP001283361">
    <property type="component" value="Unassembled WGS sequence"/>
</dbReference>
<name>A0AAE1AU16_9GAST</name>
<feature type="signal peptide" evidence="1">
    <location>
        <begin position="1"/>
        <end position="24"/>
    </location>
</feature>
<keyword evidence="1" id="KW-0732">Signal</keyword>
<gene>
    <name evidence="2" type="ORF">RRG08_028089</name>
</gene>
<keyword evidence="3" id="KW-1185">Reference proteome</keyword>
<dbReference type="PANTHER" id="PTHR26391:SF18">
    <property type="entry name" value="PROTEIN KINASE RECEPTOR TIE-1, PUTATIVE-RELATED"/>
    <property type="match status" value="1"/>
</dbReference>
<dbReference type="EMBL" id="JAWDGP010001163">
    <property type="protein sequence ID" value="KAK3793943.1"/>
    <property type="molecule type" value="Genomic_DNA"/>
</dbReference>
<evidence type="ECO:0000313" key="3">
    <source>
        <dbReference type="Proteomes" id="UP001283361"/>
    </source>
</evidence>
<comment type="caution">
    <text evidence="2">The sequence shown here is derived from an EMBL/GenBank/DDBJ whole genome shotgun (WGS) entry which is preliminary data.</text>
</comment>
<dbReference type="AlphaFoldDB" id="A0AAE1AU16"/>
<proteinExistence type="predicted"/>
<dbReference type="SUPFAM" id="SSF49785">
    <property type="entry name" value="Galactose-binding domain-like"/>
    <property type="match status" value="1"/>
</dbReference>
<dbReference type="PANTHER" id="PTHR26391">
    <property type="entry name" value="INACTIVE TYROSINE-PROTEIN KINASE 7"/>
    <property type="match status" value="1"/>
</dbReference>
<organism evidence="2 3">
    <name type="scientific">Elysia crispata</name>
    <name type="common">lettuce slug</name>
    <dbReference type="NCBI Taxonomy" id="231223"/>
    <lineage>
        <taxon>Eukaryota</taxon>
        <taxon>Metazoa</taxon>
        <taxon>Spiralia</taxon>
        <taxon>Lophotrochozoa</taxon>
        <taxon>Mollusca</taxon>
        <taxon>Gastropoda</taxon>
        <taxon>Heterobranchia</taxon>
        <taxon>Euthyneura</taxon>
        <taxon>Panpulmonata</taxon>
        <taxon>Sacoglossa</taxon>
        <taxon>Placobranchoidea</taxon>
        <taxon>Plakobranchidae</taxon>
        <taxon>Elysia</taxon>
    </lineage>
</organism>
<dbReference type="Gene3D" id="2.60.120.260">
    <property type="entry name" value="Galactose-binding domain-like"/>
    <property type="match status" value="1"/>
</dbReference>
<accession>A0AAE1AU16</accession>
<sequence>MKSLNALESVFFLASAFLILKVESSSLSSARTPCEDGWFGSKCQYQCHCAESAPCDKQDGSCSSGCQRGWFGPACQYASMAFMAYDNQGSEVTWLTDKDDATCNNGRISNLKVTLRTPTVISWVRIVVKDTAKDIRIYFNMKQKGVEGKFKCDSKDSAAMVDTRTYDIVCNSQDPVKEFSLFGTGVLSLCSLDISGGRNVALKQKTTQSSTFNSWNSSNAVDGMLDIPNNKTSQAVTCTHTKMDKYAYWKLTFSQSVDVFMFHIYNRRNPSRNDVALSIPLDFRGEPRQLTSLRKLPFHLCLSWKNKQMYDEVLSLH</sequence>
<dbReference type="InterPro" id="IPR008979">
    <property type="entry name" value="Galactose-bd-like_sf"/>
</dbReference>
<protein>
    <submittedName>
        <fullName evidence="2">Uncharacterized protein</fullName>
    </submittedName>
</protein>
<dbReference type="Gene3D" id="2.170.300.10">
    <property type="entry name" value="Tie2 ligand-binding domain superfamily"/>
    <property type="match status" value="1"/>
</dbReference>
<reference evidence="2" key="1">
    <citation type="journal article" date="2023" name="G3 (Bethesda)">
        <title>A reference genome for the long-term kleptoplast-retaining sea slug Elysia crispata morphotype clarki.</title>
        <authorList>
            <person name="Eastman K.E."/>
            <person name="Pendleton A.L."/>
            <person name="Shaikh M.A."/>
            <person name="Suttiyut T."/>
            <person name="Ogas R."/>
            <person name="Tomko P."/>
            <person name="Gavelis G."/>
            <person name="Widhalm J.R."/>
            <person name="Wisecaver J.H."/>
        </authorList>
    </citation>
    <scope>NUCLEOTIDE SEQUENCE</scope>
    <source>
        <strain evidence="2">ECLA1</strain>
    </source>
</reference>
<evidence type="ECO:0000313" key="2">
    <source>
        <dbReference type="EMBL" id="KAK3793943.1"/>
    </source>
</evidence>